<keyword evidence="6" id="KW-0732">Signal</keyword>
<dbReference type="CDD" id="cd13884">
    <property type="entry name" value="CuRO_2_tcLCC_insect_like"/>
    <property type="match status" value="1"/>
</dbReference>
<evidence type="ECO:0000256" key="6">
    <source>
        <dbReference type="SAM" id="SignalP"/>
    </source>
</evidence>
<feature type="domain" description="Plastocyanin-like" evidence="7">
    <location>
        <begin position="159"/>
        <end position="313"/>
    </location>
</feature>
<evidence type="ECO:0000313" key="11">
    <source>
        <dbReference type="EMBL" id="CAF3315620.1"/>
    </source>
</evidence>
<dbReference type="Pfam" id="PF07731">
    <property type="entry name" value="Cu-oxidase_2"/>
    <property type="match status" value="1"/>
</dbReference>
<evidence type="ECO:0000259" key="9">
    <source>
        <dbReference type="Pfam" id="PF07732"/>
    </source>
</evidence>
<feature type="domain" description="Plastocyanin-like" evidence="8">
    <location>
        <begin position="388"/>
        <end position="514"/>
    </location>
</feature>
<keyword evidence="4" id="KW-0186">Copper</keyword>
<evidence type="ECO:0000313" key="10">
    <source>
        <dbReference type="EMBL" id="CAF3241363.1"/>
    </source>
</evidence>
<accession>A0A817TB76</accession>
<comment type="similarity">
    <text evidence="1">Belongs to the multicopper oxidase family.</text>
</comment>
<evidence type="ECO:0000313" key="14">
    <source>
        <dbReference type="Proteomes" id="UP000663869"/>
    </source>
</evidence>
<dbReference type="Proteomes" id="UP000663862">
    <property type="component" value="Unassembled WGS sequence"/>
</dbReference>
<feature type="transmembrane region" description="Helical" evidence="5">
    <location>
        <begin position="549"/>
        <end position="568"/>
    </location>
</feature>
<keyword evidence="3" id="KW-0560">Oxidoreductase</keyword>
<feature type="domain" description="Plastocyanin-like" evidence="9">
    <location>
        <begin position="31"/>
        <end position="150"/>
    </location>
</feature>
<evidence type="ECO:0000256" key="5">
    <source>
        <dbReference type="SAM" id="Phobius"/>
    </source>
</evidence>
<dbReference type="EMBL" id="CAJNYD010000286">
    <property type="protein sequence ID" value="CAF3241363.1"/>
    <property type="molecule type" value="Genomic_DNA"/>
</dbReference>
<dbReference type="SUPFAM" id="SSF49503">
    <property type="entry name" value="Cupredoxins"/>
    <property type="match status" value="3"/>
</dbReference>
<dbReference type="FunFam" id="2.60.40.420:FF:000045">
    <property type="entry name" value="Laccase 2"/>
    <property type="match status" value="1"/>
</dbReference>
<dbReference type="EMBL" id="CAJOBQ010003741">
    <property type="protein sequence ID" value="CAF4616276.1"/>
    <property type="molecule type" value="Genomic_DNA"/>
</dbReference>
<dbReference type="Proteomes" id="UP000663851">
    <property type="component" value="Unassembled WGS sequence"/>
</dbReference>
<dbReference type="InterPro" id="IPR011706">
    <property type="entry name" value="Cu-oxidase_C"/>
</dbReference>
<dbReference type="Pfam" id="PF00394">
    <property type="entry name" value="Cu-oxidase"/>
    <property type="match status" value="1"/>
</dbReference>
<dbReference type="GO" id="GO:0005507">
    <property type="term" value="F:copper ion binding"/>
    <property type="evidence" value="ECO:0007669"/>
    <property type="project" value="InterPro"/>
</dbReference>
<dbReference type="InterPro" id="IPR011707">
    <property type="entry name" value="Cu-oxidase-like_N"/>
</dbReference>
<dbReference type="Proteomes" id="UP000663869">
    <property type="component" value="Unassembled WGS sequence"/>
</dbReference>
<dbReference type="InterPro" id="IPR008972">
    <property type="entry name" value="Cupredoxin"/>
</dbReference>
<comment type="caution">
    <text evidence="11">The sequence shown here is derived from an EMBL/GenBank/DDBJ whole genome shotgun (WGS) entry which is preliminary data.</text>
</comment>
<evidence type="ECO:0000256" key="1">
    <source>
        <dbReference type="ARBA" id="ARBA00010609"/>
    </source>
</evidence>
<evidence type="ECO:0000313" key="12">
    <source>
        <dbReference type="EMBL" id="CAF4505279.1"/>
    </source>
</evidence>
<dbReference type="InterPro" id="IPR045087">
    <property type="entry name" value="Cu-oxidase_fam"/>
</dbReference>
<dbReference type="PROSITE" id="PS00079">
    <property type="entry name" value="MULTICOPPER_OXIDASE1"/>
    <property type="match status" value="1"/>
</dbReference>
<evidence type="ECO:0000256" key="3">
    <source>
        <dbReference type="ARBA" id="ARBA00023002"/>
    </source>
</evidence>
<evidence type="ECO:0000256" key="4">
    <source>
        <dbReference type="ARBA" id="ARBA00023008"/>
    </source>
</evidence>
<gene>
    <name evidence="11" type="ORF">FME351_LOCUS850</name>
    <name evidence="12" type="ORF">HFQ381_LOCUS28075</name>
    <name evidence="10" type="ORF">LUA448_LOCUS4279</name>
    <name evidence="13" type="ORF">TSG867_LOCUS28763</name>
</gene>
<dbReference type="GO" id="GO:0016491">
    <property type="term" value="F:oxidoreductase activity"/>
    <property type="evidence" value="ECO:0007669"/>
    <property type="project" value="UniProtKB-KW"/>
</dbReference>
<dbReference type="InterPro" id="IPR033138">
    <property type="entry name" value="Cu_oxidase_CS"/>
</dbReference>
<dbReference type="PANTHER" id="PTHR11709:SF394">
    <property type="entry name" value="FI03373P-RELATED"/>
    <property type="match status" value="1"/>
</dbReference>
<dbReference type="CDD" id="cd13858">
    <property type="entry name" value="CuRO_1_tcLCC2_insect_like"/>
    <property type="match status" value="1"/>
</dbReference>
<dbReference type="Pfam" id="PF07732">
    <property type="entry name" value="Cu-oxidase_3"/>
    <property type="match status" value="1"/>
</dbReference>
<evidence type="ECO:0000259" key="8">
    <source>
        <dbReference type="Pfam" id="PF07731"/>
    </source>
</evidence>
<keyword evidence="5" id="KW-1133">Transmembrane helix</keyword>
<name>A0A817TB76_9BILA</name>
<dbReference type="Proteomes" id="UP000663833">
    <property type="component" value="Unassembled WGS sequence"/>
</dbReference>
<evidence type="ECO:0000259" key="7">
    <source>
        <dbReference type="Pfam" id="PF00394"/>
    </source>
</evidence>
<evidence type="ECO:0000313" key="13">
    <source>
        <dbReference type="EMBL" id="CAF4616276.1"/>
    </source>
</evidence>
<dbReference type="EMBL" id="CAJOBO010003860">
    <property type="protein sequence ID" value="CAF4505279.1"/>
    <property type="molecule type" value="Genomic_DNA"/>
</dbReference>
<reference evidence="11" key="1">
    <citation type="submission" date="2021-02" db="EMBL/GenBank/DDBJ databases">
        <authorList>
            <person name="Nowell W R."/>
        </authorList>
    </citation>
    <scope>NUCLEOTIDE SEQUENCE</scope>
</reference>
<feature type="signal peptide" evidence="6">
    <location>
        <begin position="1"/>
        <end position="22"/>
    </location>
</feature>
<keyword evidence="5" id="KW-0812">Transmembrane</keyword>
<proteinExistence type="inferred from homology"/>
<feature type="chain" id="PRO_5036413990" description="Laccase" evidence="6">
    <location>
        <begin position="23"/>
        <end position="569"/>
    </location>
</feature>
<keyword evidence="2" id="KW-0479">Metal-binding</keyword>
<evidence type="ECO:0008006" key="15">
    <source>
        <dbReference type="Google" id="ProtNLM"/>
    </source>
</evidence>
<dbReference type="AlphaFoldDB" id="A0A817TB76"/>
<dbReference type="EMBL" id="CAJNYU010000019">
    <property type="protein sequence ID" value="CAF3315620.1"/>
    <property type="molecule type" value="Genomic_DNA"/>
</dbReference>
<dbReference type="Gene3D" id="2.60.40.420">
    <property type="entry name" value="Cupredoxins - blue copper proteins"/>
    <property type="match status" value="3"/>
</dbReference>
<evidence type="ECO:0000256" key="2">
    <source>
        <dbReference type="ARBA" id="ARBA00022723"/>
    </source>
</evidence>
<keyword evidence="5" id="KW-0472">Membrane</keyword>
<sequence>MEIPILVLLSMLIACNSWLTVGARHQYQWTVQYAKTNPDGYFRTVIGIDDGTKWQFPGPVVRVAKGEWVTVLLHNGLPTEATSIHWHGQHQRETPWMDGVQQITQYPILPTKIFNYTFHADISGTHWYHSHTGGQYTDGLFGALIVDDPNDPYRDLPENIVFINEWYHQTVIDTFDIFTEYQPTGHFYNPLVDFVSGLFNGKGRYNCSLLTSFDNNTCIPDSPYERFVVEYNQTYRFRFISAGSQFTYILSVDQHNLTVVAIDGNYVQPHTTQQLVIEIGQRYDVLVHMNQPPDNYWIRAVTERTLNEFNAILQYSTASNNSEPKYSWNLTTGTILLDSKPLIPTNVNTFSLRPPNFTKTVFLNITCHEPVIDKCFVNEKQLRLPSIPTLLTMFQNQVAPYNTTNIFDLAYGDNVLVIINNFINGSHPMHLHGHDFYVLAAGPTSQTSIINFNEERDAGSFNKENPPRRDTISLPRQSWLAIGFVADNPGSWFFHCHIAFDMEAGMGIIFNVNNGTIVPPPFDFPLVSNIGQQTTLNPMKSMATKRCEYWMMVLSMCTLSCIVLNIRWP</sequence>
<dbReference type="InterPro" id="IPR001117">
    <property type="entry name" value="Cu-oxidase_2nd"/>
</dbReference>
<protein>
    <recommendedName>
        <fullName evidence="15">Laccase</fullName>
    </recommendedName>
</protein>
<organism evidence="11 14">
    <name type="scientific">Rotaria socialis</name>
    <dbReference type="NCBI Taxonomy" id="392032"/>
    <lineage>
        <taxon>Eukaryota</taxon>
        <taxon>Metazoa</taxon>
        <taxon>Spiralia</taxon>
        <taxon>Gnathifera</taxon>
        <taxon>Rotifera</taxon>
        <taxon>Eurotatoria</taxon>
        <taxon>Bdelloidea</taxon>
        <taxon>Philodinida</taxon>
        <taxon>Philodinidae</taxon>
        <taxon>Rotaria</taxon>
    </lineage>
</organism>
<dbReference type="PANTHER" id="PTHR11709">
    <property type="entry name" value="MULTI-COPPER OXIDASE"/>
    <property type="match status" value="1"/>
</dbReference>